<dbReference type="Proteomes" id="UP000295472">
    <property type="component" value="Unassembled WGS sequence"/>
</dbReference>
<name>A0A1G6SIT0_9FIRM</name>
<dbReference type="Proteomes" id="UP000324896">
    <property type="component" value="Unassembled WGS sequence"/>
</dbReference>
<dbReference type="EMBL" id="SOEF01000030">
    <property type="protein sequence ID" value="TDX39617.1"/>
    <property type="molecule type" value="Genomic_DNA"/>
</dbReference>
<gene>
    <name evidence="4" type="ORF">BY453_12917</name>
    <name evidence="5" type="ORF">C7954_1309</name>
    <name evidence="1" type="ORF">SAMN04488597_13010</name>
    <name evidence="2" type="ORF">SAMN04488598_1279</name>
    <name evidence="3" type="ORF">SAMN04515652_1289</name>
</gene>
<dbReference type="OrthoDB" id="2111893at2"/>
<evidence type="ECO:0000313" key="4">
    <source>
        <dbReference type="EMBL" id="TDS27115.1"/>
    </source>
</evidence>
<dbReference type="EMBL" id="FNBJ01000027">
    <property type="protein sequence ID" value="SDF84666.1"/>
    <property type="molecule type" value="Genomic_DNA"/>
</dbReference>
<accession>A0A1G6SIT0</accession>
<evidence type="ECO:0000313" key="9">
    <source>
        <dbReference type="Proteomes" id="UP000295758"/>
    </source>
</evidence>
<dbReference type="AlphaFoldDB" id="A0A1G6SIT0"/>
<evidence type="ECO:0000313" key="7">
    <source>
        <dbReference type="Proteomes" id="UP000199519"/>
    </source>
</evidence>
<evidence type="ECO:0000313" key="5">
    <source>
        <dbReference type="EMBL" id="TDX39617.1"/>
    </source>
</evidence>
<dbReference type="GeneID" id="57013477"/>
<evidence type="ECO:0000313" key="1">
    <source>
        <dbReference type="EMBL" id="SDD16561.1"/>
    </source>
</evidence>
<organism evidence="1 10">
    <name type="scientific">Halanaerobium congolense</name>
    <dbReference type="NCBI Taxonomy" id="54121"/>
    <lineage>
        <taxon>Bacteria</taxon>
        <taxon>Bacillati</taxon>
        <taxon>Bacillota</taxon>
        <taxon>Clostridia</taxon>
        <taxon>Halanaerobiales</taxon>
        <taxon>Halanaerobiaceae</taxon>
        <taxon>Halanaerobium</taxon>
    </lineage>
</organism>
<evidence type="ECO:0000313" key="2">
    <source>
        <dbReference type="EMBL" id="SDF84666.1"/>
    </source>
</evidence>
<evidence type="ECO:0000313" key="10">
    <source>
        <dbReference type="Proteomes" id="UP000324896"/>
    </source>
</evidence>
<sequence>MKGFDRPLKPEWIYKTIDILEVGDTIYKKRDKIDNILVELDGKTGKRKVITVMGRYFLKDIDNSRGRKVTDNLIFNMVKEESFERAKPLMLFNLLVKAPILQKFSKEIYRNYSSKETIDANYLREKAYQNIGERDIARRSLRNFLNTLVDFSLIEVEGNNYTWKEKFQVDEELMVDFLKLYGKHYVDSPQISLLDLPKHIFFYFETPDLLKLAQKYNNVHWQYVRRINAALITMK</sequence>
<reference evidence="6 7" key="1">
    <citation type="submission" date="2016-10" db="EMBL/GenBank/DDBJ databases">
        <authorList>
            <person name="Varghese N."/>
            <person name="Submissions S."/>
        </authorList>
    </citation>
    <scope>NUCLEOTIDE SEQUENCE [LARGE SCALE GENOMIC DNA]</scope>
    <source>
        <strain evidence="1 10">WG10</strain>
        <strain evidence="2 7">WG2</strain>
        <strain evidence="3 6">WG5</strain>
    </source>
</reference>
<dbReference type="EMBL" id="FMYT01000030">
    <property type="protein sequence ID" value="SDD16561.1"/>
    <property type="molecule type" value="Genomic_DNA"/>
</dbReference>
<evidence type="ECO:0000313" key="3">
    <source>
        <dbReference type="EMBL" id="SET12615.1"/>
    </source>
</evidence>
<dbReference type="Proteomes" id="UP000199519">
    <property type="component" value="Unassembled WGS sequence"/>
</dbReference>
<evidence type="ECO:0000313" key="6">
    <source>
        <dbReference type="Proteomes" id="UP000198612"/>
    </source>
</evidence>
<dbReference type="EMBL" id="SOAA01000029">
    <property type="protein sequence ID" value="TDS27115.1"/>
    <property type="molecule type" value="Genomic_DNA"/>
</dbReference>
<dbReference type="Proteomes" id="UP000198612">
    <property type="component" value="Unassembled WGS sequence"/>
</dbReference>
<keyword evidence="7" id="KW-1185">Reference proteome</keyword>
<reference evidence="4 9" key="2">
    <citation type="submission" date="2019-03" db="EMBL/GenBank/DDBJ databases">
        <title>Deep subsurface shale carbon reservoir microbial communities from Ohio and West Virginia, USA.</title>
        <authorList>
            <person name="Wrighton K."/>
        </authorList>
    </citation>
    <scope>NUCLEOTIDE SEQUENCE [LARGE SCALE GENOMIC DNA]</scope>
    <source>
        <strain evidence="4 9">UTICA-S4D12</strain>
    </source>
</reference>
<dbReference type="RefSeq" id="WP_073160893.1">
    <property type="nucleotide sequence ID" value="NZ_FMYT01000030.1"/>
</dbReference>
<protein>
    <recommendedName>
        <fullName evidence="11">DUF1819 family protein</fullName>
    </recommendedName>
</protein>
<proteinExistence type="predicted"/>
<reference evidence="5 8" key="3">
    <citation type="submission" date="2019-03" db="EMBL/GenBank/DDBJ databases">
        <title>Subsurface microbial communities from deep shales in Ohio and West Virginia, USA.</title>
        <authorList>
            <person name="Wrighton K."/>
        </authorList>
    </citation>
    <scope>NUCLEOTIDE SEQUENCE [LARGE SCALE GENOMIC DNA]</scope>
    <source>
        <strain evidence="5 8">DSMZ 11287</strain>
    </source>
</reference>
<dbReference type="EMBL" id="FOHG01000028">
    <property type="protein sequence ID" value="SET12615.1"/>
    <property type="molecule type" value="Genomic_DNA"/>
</dbReference>
<evidence type="ECO:0008006" key="11">
    <source>
        <dbReference type="Google" id="ProtNLM"/>
    </source>
</evidence>
<evidence type="ECO:0000313" key="8">
    <source>
        <dbReference type="Proteomes" id="UP000295472"/>
    </source>
</evidence>
<dbReference type="Proteomes" id="UP000295758">
    <property type="component" value="Unassembled WGS sequence"/>
</dbReference>